<dbReference type="InterPro" id="IPR007172">
    <property type="entry name" value="DUF374"/>
</dbReference>
<dbReference type="SUPFAM" id="SSF69593">
    <property type="entry name" value="Glycerol-3-phosphate (1)-acyltransferase"/>
    <property type="match status" value="1"/>
</dbReference>
<dbReference type="STRING" id="1513793.SAMN06296036_11239"/>
<dbReference type="Pfam" id="PF04028">
    <property type="entry name" value="DUF374"/>
    <property type="match status" value="1"/>
</dbReference>
<protein>
    <recommendedName>
        <fullName evidence="1">DUF374 domain-containing protein</fullName>
    </recommendedName>
</protein>
<evidence type="ECO:0000313" key="3">
    <source>
        <dbReference type="Proteomes" id="UP000192907"/>
    </source>
</evidence>
<dbReference type="AlphaFoldDB" id="A0A1Y6C3F7"/>
<dbReference type="Proteomes" id="UP000192907">
    <property type="component" value="Unassembled WGS sequence"/>
</dbReference>
<evidence type="ECO:0000313" key="2">
    <source>
        <dbReference type="EMBL" id="SMF39818.1"/>
    </source>
</evidence>
<gene>
    <name evidence="2" type="ORF">SAMN06296036_11239</name>
</gene>
<proteinExistence type="predicted"/>
<dbReference type="CDD" id="cd07983">
    <property type="entry name" value="LPLAT_DUF374-like"/>
    <property type="match status" value="1"/>
</dbReference>
<name>A0A1Y6C3F7_9BACT</name>
<organism evidence="2 3">
    <name type="scientific">Pseudobacteriovorax antillogorgiicola</name>
    <dbReference type="NCBI Taxonomy" id="1513793"/>
    <lineage>
        <taxon>Bacteria</taxon>
        <taxon>Pseudomonadati</taxon>
        <taxon>Bdellovibrionota</taxon>
        <taxon>Oligoflexia</taxon>
        <taxon>Oligoflexales</taxon>
        <taxon>Pseudobacteriovoracaceae</taxon>
        <taxon>Pseudobacteriovorax</taxon>
    </lineage>
</organism>
<dbReference type="RefSeq" id="WP_159455417.1">
    <property type="nucleotide sequence ID" value="NZ_FWZT01000012.1"/>
</dbReference>
<reference evidence="3" key="1">
    <citation type="submission" date="2017-04" db="EMBL/GenBank/DDBJ databases">
        <authorList>
            <person name="Varghese N."/>
            <person name="Submissions S."/>
        </authorList>
    </citation>
    <scope>NUCLEOTIDE SEQUENCE [LARGE SCALE GENOMIC DNA]</scope>
    <source>
        <strain evidence="3">RKEM611</strain>
    </source>
</reference>
<evidence type="ECO:0000259" key="1">
    <source>
        <dbReference type="Pfam" id="PF04028"/>
    </source>
</evidence>
<accession>A0A1Y6C3F7</accession>
<sequence>MKTVKRWLLLRISFFLCWLFHKSYRYELVQSYNFDRAKALTSKQNYAIASWHNNCFAGILSHAKHKICLLVSRSFDGEFVAFLARMIGMTSVRGSSSRGGKEALKGLIDEVNKGWSAAITVDGPRGPVKVVKSGIITLASRTGTPIQPLCTVGEKQWVLHKSWDQFRIPKPFSRVAVVYGEPLMVPRDLNDQEFESVRRQVHESLEDLERVADDYFAASQKQPVPAKQQSA</sequence>
<feature type="domain" description="DUF374" evidence="1">
    <location>
        <begin position="62"/>
        <end position="127"/>
    </location>
</feature>
<keyword evidence="3" id="KW-1185">Reference proteome</keyword>
<dbReference type="EMBL" id="FWZT01000012">
    <property type="protein sequence ID" value="SMF39818.1"/>
    <property type="molecule type" value="Genomic_DNA"/>
</dbReference>